<dbReference type="InterPro" id="IPR051202">
    <property type="entry name" value="Peptidase_C40"/>
</dbReference>
<dbReference type="Gene3D" id="3.90.1720.10">
    <property type="entry name" value="endopeptidase domain like (from Nostoc punctiforme)"/>
    <property type="match status" value="1"/>
</dbReference>
<evidence type="ECO:0000256" key="3">
    <source>
        <dbReference type="ARBA" id="ARBA00022801"/>
    </source>
</evidence>
<dbReference type="PANTHER" id="PTHR47053:SF1">
    <property type="entry name" value="MUREIN DD-ENDOPEPTIDASE MEPH-RELATED"/>
    <property type="match status" value="1"/>
</dbReference>
<dbReference type="EMBL" id="JAAXYO010000165">
    <property type="protein sequence ID" value="MBU2788781.1"/>
    <property type="molecule type" value="Genomic_DNA"/>
</dbReference>
<dbReference type="Pfam" id="PF00877">
    <property type="entry name" value="NLPC_P60"/>
    <property type="match status" value="1"/>
</dbReference>
<feature type="domain" description="NlpC/P60" evidence="6">
    <location>
        <begin position="242"/>
        <end position="365"/>
    </location>
</feature>
<keyword evidence="2" id="KW-0645">Protease</keyword>
<protein>
    <submittedName>
        <fullName evidence="7">C40 family peptidase</fullName>
    </submittedName>
</protein>
<keyword evidence="8" id="KW-1185">Reference proteome</keyword>
<evidence type="ECO:0000256" key="1">
    <source>
        <dbReference type="ARBA" id="ARBA00007074"/>
    </source>
</evidence>
<dbReference type="Proteomes" id="UP001197378">
    <property type="component" value="Unassembled WGS sequence"/>
</dbReference>
<organism evidence="7 8">
    <name type="scientific">Igneacidithiobacillus copahuensis</name>
    <dbReference type="NCBI Taxonomy" id="2724909"/>
    <lineage>
        <taxon>Bacteria</taxon>
        <taxon>Pseudomonadati</taxon>
        <taxon>Pseudomonadota</taxon>
        <taxon>Acidithiobacillia</taxon>
        <taxon>Acidithiobacillales</taxon>
        <taxon>Acidithiobacillaceae</taxon>
        <taxon>Igneacidithiobacillus</taxon>
    </lineage>
</organism>
<keyword evidence="5" id="KW-0732">Signal</keyword>
<comment type="caution">
    <text evidence="7">The sequence shown here is derived from an EMBL/GenBank/DDBJ whole genome shotgun (WGS) entry which is preliminary data.</text>
</comment>
<gene>
    <name evidence="7" type="ORF">HFQ13_11325</name>
</gene>
<evidence type="ECO:0000259" key="6">
    <source>
        <dbReference type="PROSITE" id="PS51935"/>
    </source>
</evidence>
<evidence type="ECO:0000256" key="2">
    <source>
        <dbReference type="ARBA" id="ARBA00022670"/>
    </source>
</evidence>
<dbReference type="SUPFAM" id="SSF54001">
    <property type="entry name" value="Cysteine proteinases"/>
    <property type="match status" value="1"/>
</dbReference>
<dbReference type="PROSITE" id="PS51935">
    <property type="entry name" value="NLPC_P60"/>
    <property type="match status" value="1"/>
</dbReference>
<dbReference type="InterPro" id="IPR038765">
    <property type="entry name" value="Papain-like_cys_pep_sf"/>
</dbReference>
<accession>A0AAE3CKG4</accession>
<keyword evidence="3" id="KW-0378">Hydrolase</keyword>
<proteinExistence type="inferred from homology"/>
<dbReference type="GO" id="GO:0006508">
    <property type="term" value="P:proteolysis"/>
    <property type="evidence" value="ECO:0007669"/>
    <property type="project" value="UniProtKB-KW"/>
</dbReference>
<sequence length="371" mass="39957">MQRRFQGVWRNAMRRSLLGVAVTLAVFFSGTVMAQAHTKPRHHEVGKRTHAVTYHHKARPVLHRQRHVDESSVYRDTLDTQPASFDSLAPSALQLMHLSPVPFAGVGAAPQANPLPHYSFSRPIPDEVHPVDSAHFINAALILDKVADNAPVAAAPAVKASEAVAVTPATENTVSSRPSGTLGVALQMLASQAYYWASHPLEALQQEGDFAAGDNARSELRNDVALAAQDATAEAVPDNGSWLSPHGLVSAALRFIGAPYVWGGTSPRTGFDCSGFVKYIFAKFDIFVPRTSYAQAAALPAIPRRDLKPGDLVFFNTMHRAFSHVGIYIGKGKFVSAQTPATGVQVASLSDPYWAARFDGARRLPHGVSLS</sequence>
<comment type="similarity">
    <text evidence="1">Belongs to the peptidase C40 family.</text>
</comment>
<evidence type="ECO:0000256" key="4">
    <source>
        <dbReference type="ARBA" id="ARBA00022807"/>
    </source>
</evidence>
<dbReference type="AlphaFoldDB" id="A0AAE3CKG4"/>
<evidence type="ECO:0000313" key="8">
    <source>
        <dbReference type="Proteomes" id="UP001197378"/>
    </source>
</evidence>
<feature type="signal peptide" evidence="5">
    <location>
        <begin position="1"/>
        <end position="34"/>
    </location>
</feature>
<dbReference type="GO" id="GO:0008234">
    <property type="term" value="F:cysteine-type peptidase activity"/>
    <property type="evidence" value="ECO:0007669"/>
    <property type="project" value="UniProtKB-KW"/>
</dbReference>
<evidence type="ECO:0000256" key="5">
    <source>
        <dbReference type="SAM" id="SignalP"/>
    </source>
</evidence>
<dbReference type="InterPro" id="IPR000064">
    <property type="entry name" value="NLP_P60_dom"/>
</dbReference>
<evidence type="ECO:0000313" key="7">
    <source>
        <dbReference type="EMBL" id="MBU2788781.1"/>
    </source>
</evidence>
<feature type="chain" id="PRO_5042151456" evidence="5">
    <location>
        <begin position="35"/>
        <end position="371"/>
    </location>
</feature>
<dbReference type="PANTHER" id="PTHR47053">
    <property type="entry name" value="MUREIN DD-ENDOPEPTIDASE MEPH-RELATED"/>
    <property type="match status" value="1"/>
</dbReference>
<reference evidence="7" key="1">
    <citation type="journal article" date="2021" name="ISME J.">
        <title>Genomic evolution of the class Acidithiobacillia: deep-branching Proteobacteria living in extreme acidic conditions.</title>
        <authorList>
            <person name="Moya-Beltran A."/>
            <person name="Beard S."/>
            <person name="Rojas-Villalobos C."/>
            <person name="Issotta F."/>
            <person name="Gallardo Y."/>
            <person name="Ulloa R."/>
            <person name="Giaveno A."/>
            <person name="Degli Esposti M."/>
            <person name="Johnson D.B."/>
            <person name="Quatrini R."/>
        </authorList>
    </citation>
    <scope>NUCLEOTIDE SEQUENCE</scope>
    <source>
        <strain evidence="7">VAN18-1</strain>
    </source>
</reference>
<name>A0AAE3CKG4_9PROT</name>
<keyword evidence="4" id="KW-0788">Thiol protease</keyword>